<gene>
    <name evidence="1" type="ORF">QO016_005042</name>
</gene>
<protein>
    <submittedName>
        <fullName evidence="1">Uncharacterized protein</fullName>
    </submittedName>
</protein>
<reference evidence="1 2" key="1">
    <citation type="submission" date="2023-07" db="EMBL/GenBank/DDBJ databases">
        <title>Genomic Encyclopedia of Type Strains, Phase IV (KMG-IV): sequencing the most valuable type-strain genomes for metagenomic binning, comparative biology and taxonomic classification.</title>
        <authorList>
            <person name="Goeker M."/>
        </authorList>
    </citation>
    <scope>NUCLEOTIDE SEQUENCE [LARGE SCALE GENOMIC DNA]</scope>
    <source>
        <strain evidence="1 2">DSM 19562</strain>
    </source>
</reference>
<evidence type="ECO:0000313" key="2">
    <source>
        <dbReference type="Proteomes" id="UP001236369"/>
    </source>
</evidence>
<dbReference type="EMBL" id="JAUSVV010000047">
    <property type="protein sequence ID" value="MDQ0445511.1"/>
    <property type="molecule type" value="Genomic_DNA"/>
</dbReference>
<comment type="caution">
    <text evidence="1">The sequence shown here is derived from an EMBL/GenBank/DDBJ whole genome shotgun (WGS) entry which is preliminary data.</text>
</comment>
<evidence type="ECO:0000313" key="1">
    <source>
        <dbReference type="EMBL" id="MDQ0445511.1"/>
    </source>
</evidence>
<feature type="non-terminal residue" evidence="1">
    <location>
        <position position="57"/>
    </location>
</feature>
<name>A0ABU0HVJ8_9HYPH</name>
<organism evidence="1 2">
    <name type="scientific">Methylobacterium persicinum</name>
    <dbReference type="NCBI Taxonomy" id="374426"/>
    <lineage>
        <taxon>Bacteria</taxon>
        <taxon>Pseudomonadati</taxon>
        <taxon>Pseudomonadota</taxon>
        <taxon>Alphaproteobacteria</taxon>
        <taxon>Hyphomicrobiales</taxon>
        <taxon>Methylobacteriaceae</taxon>
        <taxon>Methylobacterium</taxon>
    </lineage>
</organism>
<proteinExistence type="predicted"/>
<sequence>MHGRSRMLGDDPGKSAIALRAIVSQVQRGNQDETSASIKVRGTADLMTQGGRSPTGG</sequence>
<accession>A0ABU0HVJ8</accession>
<keyword evidence="2" id="KW-1185">Reference proteome</keyword>
<dbReference type="Proteomes" id="UP001236369">
    <property type="component" value="Unassembled WGS sequence"/>
</dbReference>